<dbReference type="GO" id="GO:0016651">
    <property type="term" value="F:oxidoreductase activity, acting on NAD(P)H"/>
    <property type="evidence" value="ECO:0007669"/>
    <property type="project" value="InterPro"/>
</dbReference>
<dbReference type="Pfam" id="PF00107">
    <property type="entry name" value="ADH_zinc_N"/>
    <property type="match status" value="1"/>
</dbReference>
<dbReference type="InterPro" id="IPR047122">
    <property type="entry name" value="Trans-enoyl_RdTase-like"/>
</dbReference>
<gene>
    <name evidence="2" type="ORF">BT96DRAFT_1026348</name>
</gene>
<organism evidence="2 3">
    <name type="scientific">Gymnopus androsaceus JB14</name>
    <dbReference type="NCBI Taxonomy" id="1447944"/>
    <lineage>
        <taxon>Eukaryota</taxon>
        <taxon>Fungi</taxon>
        <taxon>Dikarya</taxon>
        <taxon>Basidiomycota</taxon>
        <taxon>Agaricomycotina</taxon>
        <taxon>Agaricomycetes</taxon>
        <taxon>Agaricomycetidae</taxon>
        <taxon>Agaricales</taxon>
        <taxon>Marasmiineae</taxon>
        <taxon>Omphalotaceae</taxon>
        <taxon>Gymnopus</taxon>
    </lineage>
</organism>
<protein>
    <submittedName>
        <fullName evidence="2">GroES-like protein</fullName>
    </submittedName>
</protein>
<dbReference type="InterPro" id="IPR013154">
    <property type="entry name" value="ADH-like_N"/>
</dbReference>
<reference evidence="2" key="1">
    <citation type="journal article" date="2019" name="Environ. Microbiol.">
        <title>Fungal ecological strategies reflected in gene transcription - a case study of two litter decomposers.</title>
        <authorList>
            <person name="Barbi F."/>
            <person name="Kohler A."/>
            <person name="Barry K."/>
            <person name="Baskaran P."/>
            <person name="Daum C."/>
            <person name="Fauchery L."/>
            <person name="Ihrmark K."/>
            <person name="Kuo A."/>
            <person name="LaButti K."/>
            <person name="Lipzen A."/>
            <person name="Morin E."/>
            <person name="Grigoriev I.V."/>
            <person name="Henrissat B."/>
            <person name="Lindahl B."/>
            <person name="Martin F."/>
        </authorList>
    </citation>
    <scope>NUCLEOTIDE SEQUENCE</scope>
    <source>
        <strain evidence="2">JB14</strain>
    </source>
</reference>
<name>A0A6A4GLH5_9AGAR</name>
<dbReference type="Gene3D" id="3.90.180.10">
    <property type="entry name" value="Medium-chain alcohol dehydrogenases, catalytic domain"/>
    <property type="match status" value="1"/>
</dbReference>
<dbReference type="InterPro" id="IPR011032">
    <property type="entry name" value="GroES-like_sf"/>
</dbReference>
<accession>A0A6A4GLH5</accession>
<evidence type="ECO:0000259" key="1">
    <source>
        <dbReference type="SMART" id="SM00829"/>
    </source>
</evidence>
<evidence type="ECO:0000313" key="2">
    <source>
        <dbReference type="EMBL" id="KAE9386157.1"/>
    </source>
</evidence>
<dbReference type="EMBL" id="ML769907">
    <property type="protein sequence ID" value="KAE9386157.1"/>
    <property type="molecule type" value="Genomic_DNA"/>
</dbReference>
<evidence type="ECO:0000313" key="3">
    <source>
        <dbReference type="Proteomes" id="UP000799118"/>
    </source>
</evidence>
<dbReference type="PANTHER" id="PTHR45348">
    <property type="entry name" value="HYPOTHETICAL OXIDOREDUCTASE (EUROFUNG)"/>
    <property type="match status" value="1"/>
</dbReference>
<dbReference type="OrthoDB" id="10257049at2759"/>
<dbReference type="Proteomes" id="UP000799118">
    <property type="component" value="Unassembled WGS sequence"/>
</dbReference>
<dbReference type="InterPro" id="IPR036291">
    <property type="entry name" value="NAD(P)-bd_dom_sf"/>
</dbReference>
<dbReference type="SUPFAM" id="SSF50129">
    <property type="entry name" value="GroES-like"/>
    <property type="match status" value="1"/>
</dbReference>
<sequence>MKSMLAICTRGEDQIELRRIPIPKPGPRTVLIRVMAAAQNPSDWKTVMNHNVPDCVVGCEFAGVVVELGENVETDIHLMDRVASIIHGSTSANGAFAEYLVAHSHMLIHIPDSLSFEQGAQVPLGCFTACQTLYQSQFLPFPTQEFNRSSDILVWGGSSMVGHYTIQFAKLGGMRVIATASPLHFQNLKDLGVDKVFDYRNPKAGQKIHAYTDGKLTCAVDCISERTTPYQVSEALSNDGGVVSAVNPYISRKKDVKVISSLAYWLMGQPFNFPEQYTPSVEHVEFASKASRFISQMLDANQLVLAPIKVMPHGLASVPDGFDYMKAGKVSKEKIIYRISDTPGI</sequence>
<feature type="domain" description="Enoyl reductase (ER)" evidence="1">
    <location>
        <begin position="11"/>
        <end position="337"/>
    </location>
</feature>
<keyword evidence="3" id="KW-1185">Reference proteome</keyword>
<dbReference type="AlphaFoldDB" id="A0A6A4GLH5"/>
<dbReference type="InterPro" id="IPR020843">
    <property type="entry name" value="ER"/>
</dbReference>
<dbReference type="PANTHER" id="PTHR45348:SF2">
    <property type="entry name" value="ZINC-TYPE ALCOHOL DEHYDROGENASE-LIKE PROTEIN C2E1P3.01"/>
    <property type="match status" value="1"/>
</dbReference>
<dbReference type="SUPFAM" id="SSF51735">
    <property type="entry name" value="NAD(P)-binding Rossmann-fold domains"/>
    <property type="match status" value="1"/>
</dbReference>
<dbReference type="Pfam" id="PF08240">
    <property type="entry name" value="ADH_N"/>
    <property type="match status" value="1"/>
</dbReference>
<proteinExistence type="predicted"/>
<dbReference type="InterPro" id="IPR013149">
    <property type="entry name" value="ADH-like_C"/>
</dbReference>
<dbReference type="SMART" id="SM00829">
    <property type="entry name" value="PKS_ER"/>
    <property type="match status" value="1"/>
</dbReference>
<dbReference type="Gene3D" id="3.40.50.720">
    <property type="entry name" value="NAD(P)-binding Rossmann-like Domain"/>
    <property type="match status" value="1"/>
</dbReference>
<dbReference type="CDD" id="cd08249">
    <property type="entry name" value="enoyl_reductase_like"/>
    <property type="match status" value="1"/>
</dbReference>